<evidence type="ECO:0000256" key="3">
    <source>
        <dbReference type="HAMAP-Rule" id="MF_00273"/>
    </source>
</evidence>
<keyword evidence="6" id="KW-1185">Reference proteome</keyword>
<dbReference type="SUPFAM" id="SSF160374">
    <property type="entry name" value="RplX-like"/>
    <property type="match status" value="1"/>
</dbReference>
<keyword evidence="3" id="KW-0699">rRNA-binding</keyword>
<dbReference type="GO" id="GO:0070180">
    <property type="term" value="F:large ribosomal subunit rRNA binding"/>
    <property type="evidence" value="ECO:0007669"/>
    <property type="project" value="UniProtKB-UniRule"/>
</dbReference>
<dbReference type="Gene3D" id="3.10.20.10">
    <property type="match status" value="1"/>
</dbReference>
<dbReference type="GO" id="GO:0005840">
    <property type="term" value="C:ribosome"/>
    <property type="evidence" value="ECO:0007669"/>
    <property type="project" value="UniProtKB-KW"/>
</dbReference>
<comment type="similarity">
    <text evidence="3">Belongs to the eukaryotic ribosomal protein eL20 family.</text>
</comment>
<keyword evidence="3" id="KW-0694">RNA-binding</keyword>
<evidence type="ECO:0000313" key="6">
    <source>
        <dbReference type="Proteomes" id="UP001524383"/>
    </source>
</evidence>
<dbReference type="GO" id="GO:0006412">
    <property type="term" value="P:translation"/>
    <property type="evidence" value="ECO:0007669"/>
    <property type="project" value="UniProtKB-UniRule"/>
</dbReference>
<proteinExistence type="inferred from homology"/>
<feature type="domain" description="Large ribosomal subunit protein eL20" evidence="4">
    <location>
        <begin position="5"/>
        <end position="58"/>
    </location>
</feature>
<accession>A0ABD4THS5</accession>
<dbReference type="Proteomes" id="UP001524383">
    <property type="component" value="Unassembled WGS sequence"/>
</dbReference>
<dbReference type="RefSeq" id="WP_255331980.1">
    <property type="nucleotide sequence ID" value="NZ_VOTZ01000005.1"/>
</dbReference>
<evidence type="ECO:0000256" key="2">
    <source>
        <dbReference type="ARBA" id="ARBA00023274"/>
    </source>
</evidence>
<evidence type="ECO:0000313" key="5">
    <source>
        <dbReference type="EMBL" id="MCQ1538046.1"/>
    </source>
</evidence>
<dbReference type="EMBL" id="VOTZ01000005">
    <property type="protein sequence ID" value="MCQ1538046.1"/>
    <property type="molecule type" value="Genomic_DNA"/>
</dbReference>
<dbReference type="NCBIfam" id="NF001981">
    <property type="entry name" value="PRK00773.1-1"/>
    <property type="match status" value="1"/>
</dbReference>
<evidence type="ECO:0000256" key="1">
    <source>
        <dbReference type="ARBA" id="ARBA00022980"/>
    </source>
</evidence>
<name>A0ABD4THS5_9EURY</name>
<dbReference type="HAMAP" id="MF_00273">
    <property type="entry name" value="Ribosomal_eL20"/>
    <property type="match status" value="1"/>
</dbReference>
<dbReference type="GO" id="GO:1990904">
    <property type="term" value="C:ribonucleoprotein complex"/>
    <property type="evidence" value="ECO:0007669"/>
    <property type="project" value="UniProtKB-KW"/>
</dbReference>
<gene>
    <name evidence="3" type="primary">rpl18a</name>
    <name evidence="3" type="synonym">rpl20e</name>
    <name evidence="3" type="synonym">rplX</name>
    <name evidence="5" type="ORF">FTO68_03445</name>
</gene>
<organism evidence="5 6">
    <name type="scientific">Methanocalculus taiwanensis</name>
    <dbReference type="NCBI Taxonomy" id="106207"/>
    <lineage>
        <taxon>Archaea</taxon>
        <taxon>Methanobacteriati</taxon>
        <taxon>Methanobacteriota</taxon>
        <taxon>Stenosarchaea group</taxon>
        <taxon>Methanomicrobia</taxon>
        <taxon>Methanomicrobiales</taxon>
        <taxon>Methanocalculaceae</taxon>
        <taxon>Methanocalculus</taxon>
    </lineage>
</organism>
<dbReference type="InterPro" id="IPR023573">
    <property type="entry name" value="Ribosomal_eL20_dom"/>
</dbReference>
<evidence type="ECO:0000259" key="4">
    <source>
        <dbReference type="Pfam" id="PF01775"/>
    </source>
</evidence>
<keyword evidence="2 3" id="KW-0687">Ribonucleoprotein</keyword>
<dbReference type="InterPro" id="IPR028877">
    <property type="entry name" value="Ribosomal_eL20"/>
</dbReference>
<dbReference type="AlphaFoldDB" id="A0ABD4THS5"/>
<comment type="caution">
    <text evidence="5">The sequence shown here is derived from an EMBL/GenBank/DDBJ whole genome shotgun (WGS) entry which is preliminary data.</text>
</comment>
<reference evidence="5 6" key="1">
    <citation type="submission" date="2019-08" db="EMBL/GenBank/DDBJ databases">
        <authorList>
            <person name="Chen S.-C."/>
            <person name="Lai M.-C."/>
            <person name="You Y.-T."/>
        </authorList>
    </citation>
    <scope>NUCLEOTIDE SEQUENCE [LARGE SCALE GENOMIC DNA]</scope>
    <source>
        <strain evidence="5 6">P2F9704a</strain>
    </source>
</reference>
<protein>
    <recommendedName>
        <fullName evidence="3">Large ribosomal subunit protein eL20</fullName>
    </recommendedName>
</protein>
<comment type="subunit">
    <text evidence="3">Part of the 50S ribosomal subunit. Binds 23S rRNA.</text>
</comment>
<dbReference type="Pfam" id="PF01775">
    <property type="entry name" value="Ribosomal_L18A"/>
    <property type="match status" value="1"/>
</dbReference>
<keyword evidence="1 3" id="KW-0689">Ribosomal protein</keyword>
<sequence length="63" mass="7346">MELPEFEIRGAMKIGDEWKPYTKVISAPNEAQARERIYTLMGSKHRIERRLIKIESIKSVNGE</sequence>